<feature type="transmembrane region" description="Helical" evidence="1">
    <location>
        <begin position="113"/>
        <end position="136"/>
    </location>
</feature>
<dbReference type="EMBL" id="RRCO01000004">
    <property type="protein sequence ID" value="RRJ25222.1"/>
    <property type="molecule type" value="Genomic_DNA"/>
</dbReference>
<gene>
    <name evidence="2" type="ORF">EHV10_10010</name>
</gene>
<comment type="caution">
    <text evidence="2">The sequence shown here is derived from an EMBL/GenBank/DDBJ whole genome shotgun (WGS) entry which is preliminary data.</text>
</comment>
<organism evidence="2 3">
    <name type="scientific">Lachnoanaerobaculum gingivalis</name>
    <dbReference type="NCBI Taxonomy" id="2490855"/>
    <lineage>
        <taxon>Bacteria</taxon>
        <taxon>Bacillati</taxon>
        <taxon>Bacillota</taxon>
        <taxon>Clostridia</taxon>
        <taxon>Lachnospirales</taxon>
        <taxon>Lachnospiraceae</taxon>
        <taxon>Lachnoanaerobaculum</taxon>
    </lineage>
</organism>
<feature type="transmembrane region" description="Helical" evidence="1">
    <location>
        <begin position="148"/>
        <end position="176"/>
    </location>
</feature>
<keyword evidence="1" id="KW-0812">Transmembrane</keyword>
<dbReference type="Pfam" id="PF22564">
    <property type="entry name" value="HAAS"/>
    <property type="match status" value="1"/>
</dbReference>
<sequence>MKRQEFLAILRANLAGIEEKELEDIMYDYEEHFTIGLEKNKTEEEISEALGNPVHIANAYKADSFIKKAETNPRPYNMFKAILAGIGLGLFNIAFVIGIYAGVIGIVLGLGGIALGISIAGIILMIQPVFILPYVSTPFNLTLELGRLACFISGIGALALGIMLILLTVFICRLIFKITIAYIKANVEMVKRAGK</sequence>
<dbReference type="Proteomes" id="UP000272490">
    <property type="component" value="Unassembled WGS sequence"/>
</dbReference>
<protein>
    <submittedName>
        <fullName evidence="2">DUF1700 domain-containing protein</fullName>
    </submittedName>
</protein>
<dbReference type="OrthoDB" id="9804829at2"/>
<evidence type="ECO:0000256" key="1">
    <source>
        <dbReference type="SAM" id="Phobius"/>
    </source>
</evidence>
<keyword evidence="1" id="KW-1133">Transmembrane helix</keyword>
<evidence type="ECO:0000313" key="3">
    <source>
        <dbReference type="Proteomes" id="UP000272490"/>
    </source>
</evidence>
<evidence type="ECO:0000313" key="2">
    <source>
        <dbReference type="EMBL" id="RRJ25222.1"/>
    </source>
</evidence>
<accession>A0A3P3QVE3</accession>
<proteinExistence type="predicted"/>
<keyword evidence="1" id="KW-0472">Membrane</keyword>
<name>A0A3P3QVE3_9FIRM</name>
<dbReference type="RefSeq" id="WP_009218295.1">
    <property type="nucleotide sequence ID" value="NZ_CAUQHB010000056.1"/>
</dbReference>
<feature type="transmembrane region" description="Helical" evidence="1">
    <location>
        <begin position="81"/>
        <end position="107"/>
    </location>
</feature>
<keyword evidence="3" id="KW-1185">Reference proteome</keyword>
<reference evidence="2 3" key="1">
    <citation type="submission" date="2018-11" db="EMBL/GenBank/DDBJ databases">
        <title>Genome sequencing of Lachnoanaerobaculum sp. KCOM 2030 (= ChDC B114).</title>
        <authorList>
            <person name="Kook J.-K."/>
            <person name="Park S.-N."/>
            <person name="Lim Y.K."/>
        </authorList>
    </citation>
    <scope>NUCLEOTIDE SEQUENCE [LARGE SCALE GENOMIC DNA]</scope>
    <source>
        <strain evidence="2 3">KCOM 2030</strain>
    </source>
</reference>
<dbReference type="AlphaFoldDB" id="A0A3P3QVE3"/>